<gene>
    <name evidence="3" type="ORF">ACFQGU_16520</name>
</gene>
<evidence type="ECO:0000259" key="2">
    <source>
        <dbReference type="Pfam" id="PF03795"/>
    </source>
</evidence>
<feature type="domain" description="YCII-related" evidence="2">
    <location>
        <begin position="14"/>
        <end position="111"/>
    </location>
</feature>
<reference evidence="4" key="1">
    <citation type="journal article" date="2019" name="Int. J. Syst. Evol. Microbiol.">
        <title>The Global Catalogue of Microorganisms (GCM) 10K type strain sequencing project: providing services to taxonomists for standard genome sequencing and annotation.</title>
        <authorList>
            <consortium name="The Broad Institute Genomics Platform"/>
            <consortium name="The Broad Institute Genome Sequencing Center for Infectious Disease"/>
            <person name="Wu L."/>
            <person name="Ma J."/>
        </authorList>
    </citation>
    <scope>NUCLEOTIDE SEQUENCE [LARGE SCALE GENOMIC DNA]</scope>
    <source>
        <strain evidence="4">CGMCC 4.7317</strain>
    </source>
</reference>
<dbReference type="RefSeq" id="WP_386768798.1">
    <property type="nucleotide sequence ID" value="NZ_JBHSTI010000033.1"/>
</dbReference>
<keyword evidence="4" id="KW-1185">Reference proteome</keyword>
<comment type="caution">
    <text evidence="3">The sequence shown here is derived from an EMBL/GenBank/DDBJ whole genome shotgun (WGS) entry which is preliminary data.</text>
</comment>
<dbReference type="SUPFAM" id="SSF54909">
    <property type="entry name" value="Dimeric alpha+beta barrel"/>
    <property type="match status" value="1"/>
</dbReference>
<dbReference type="Pfam" id="PF03795">
    <property type="entry name" value="YCII"/>
    <property type="match status" value="1"/>
</dbReference>
<name>A0ABW1T5A4_9ACTN</name>
<proteinExistence type="inferred from homology"/>
<evidence type="ECO:0000313" key="3">
    <source>
        <dbReference type="EMBL" id="MFC6239479.1"/>
    </source>
</evidence>
<dbReference type="Proteomes" id="UP001596138">
    <property type="component" value="Unassembled WGS sequence"/>
</dbReference>
<evidence type="ECO:0000256" key="1">
    <source>
        <dbReference type="ARBA" id="ARBA00007689"/>
    </source>
</evidence>
<protein>
    <submittedName>
        <fullName evidence="3">YciI family protein</fullName>
    </submittedName>
</protein>
<organism evidence="3 4">
    <name type="scientific">Longivirga aurantiaca</name>
    <dbReference type="NCBI Taxonomy" id="1837743"/>
    <lineage>
        <taxon>Bacteria</taxon>
        <taxon>Bacillati</taxon>
        <taxon>Actinomycetota</taxon>
        <taxon>Actinomycetes</taxon>
        <taxon>Sporichthyales</taxon>
        <taxon>Sporichthyaceae</taxon>
        <taxon>Longivirga</taxon>
    </lineage>
</organism>
<accession>A0ABW1T5A4</accession>
<dbReference type="Gene3D" id="3.30.70.1060">
    <property type="entry name" value="Dimeric alpha+beta barrel"/>
    <property type="match status" value="1"/>
</dbReference>
<sequence length="118" mass="12659">MTHYLLSVHNDDTPVYPTPEHAERAFAATGRVNDAMREAGVFVFAGGLAASTTARVVRARDGALERTDGPYLESKEHIGGFWVLDVADEAEALAWAERATVACEGAVEVRPFQGVVGD</sequence>
<evidence type="ECO:0000313" key="4">
    <source>
        <dbReference type="Proteomes" id="UP001596138"/>
    </source>
</evidence>
<comment type="similarity">
    <text evidence="1">Belongs to the YciI family.</text>
</comment>
<dbReference type="PANTHER" id="PTHR35174:SF3">
    <property type="entry name" value="BLL7171 PROTEIN"/>
    <property type="match status" value="1"/>
</dbReference>
<dbReference type="EMBL" id="JBHSTI010000033">
    <property type="protein sequence ID" value="MFC6239479.1"/>
    <property type="molecule type" value="Genomic_DNA"/>
</dbReference>
<dbReference type="InterPro" id="IPR011008">
    <property type="entry name" value="Dimeric_a/b-barrel"/>
</dbReference>
<dbReference type="PANTHER" id="PTHR35174">
    <property type="entry name" value="BLL7171 PROTEIN-RELATED"/>
    <property type="match status" value="1"/>
</dbReference>
<dbReference type="InterPro" id="IPR005545">
    <property type="entry name" value="YCII"/>
</dbReference>